<feature type="domain" description="EamA" evidence="6">
    <location>
        <begin position="1"/>
        <end position="124"/>
    </location>
</feature>
<organism evidence="7">
    <name type="scientific">marine sediment metagenome</name>
    <dbReference type="NCBI Taxonomy" id="412755"/>
    <lineage>
        <taxon>unclassified sequences</taxon>
        <taxon>metagenomes</taxon>
        <taxon>ecological metagenomes</taxon>
    </lineage>
</organism>
<feature type="transmembrane region" description="Helical" evidence="5">
    <location>
        <begin position="51"/>
        <end position="71"/>
    </location>
</feature>
<dbReference type="AlphaFoldDB" id="A0A0F9GKJ3"/>
<evidence type="ECO:0000256" key="4">
    <source>
        <dbReference type="ARBA" id="ARBA00023136"/>
    </source>
</evidence>
<evidence type="ECO:0000256" key="3">
    <source>
        <dbReference type="ARBA" id="ARBA00022989"/>
    </source>
</evidence>
<gene>
    <name evidence="7" type="ORF">LCGC14_2110160</name>
</gene>
<feature type="transmembrane region" description="Helical" evidence="5">
    <location>
        <begin position="136"/>
        <end position="157"/>
    </location>
</feature>
<name>A0A0F9GKJ3_9ZZZZ</name>
<accession>A0A0F9GKJ3</accession>
<protein>
    <recommendedName>
        <fullName evidence="6">EamA domain-containing protein</fullName>
    </recommendedName>
</protein>
<dbReference type="GO" id="GO:0016020">
    <property type="term" value="C:membrane"/>
    <property type="evidence" value="ECO:0007669"/>
    <property type="project" value="UniProtKB-SubCell"/>
</dbReference>
<dbReference type="InterPro" id="IPR050638">
    <property type="entry name" value="AA-Vitamin_Transporters"/>
</dbReference>
<feature type="transmembrane region" description="Helical" evidence="5">
    <location>
        <begin position="231"/>
        <end position="250"/>
    </location>
</feature>
<evidence type="ECO:0000259" key="6">
    <source>
        <dbReference type="Pfam" id="PF00892"/>
    </source>
</evidence>
<proteinExistence type="predicted"/>
<feature type="domain" description="EamA" evidence="6">
    <location>
        <begin position="138"/>
        <end position="273"/>
    </location>
</feature>
<feature type="transmembrane region" description="Helical" evidence="5">
    <location>
        <begin position="200"/>
        <end position="219"/>
    </location>
</feature>
<feature type="transmembrane region" description="Helical" evidence="5">
    <location>
        <begin position="20"/>
        <end position="39"/>
    </location>
</feature>
<keyword evidence="3 5" id="KW-1133">Transmembrane helix</keyword>
<reference evidence="7" key="1">
    <citation type="journal article" date="2015" name="Nature">
        <title>Complex archaea that bridge the gap between prokaryotes and eukaryotes.</title>
        <authorList>
            <person name="Spang A."/>
            <person name="Saw J.H."/>
            <person name="Jorgensen S.L."/>
            <person name="Zaremba-Niedzwiedzka K."/>
            <person name="Martijn J."/>
            <person name="Lind A.E."/>
            <person name="van Eijk R."/>
            <person name="Schleper C."/>
            <person name="Guy L."/>
            <person name="Ettema T.J."/>
        </authorList>
    </citation>
    <scope>NUCLEOTIDE SEQUENCE</scope>
</reference>
<comment type="caution">
    <text evidence="7">The sequence shown here is derived from an EMBL/GenBank/DDBJ whole genome shotgun (WGS) entry which is preliminary data.</text>
</comment>
<evidence type="ECO:0000256" key="1">
    <source>
        <dbReference type="ARBA" id="ARBA00004141"/>
    </source>
</evidence>
<evidence type="ECO:0000256" key="5">
    <source>
        <dbReference type="SAM" id="Phobius"/>
    </source>
</evidence>
<evidence type="ECO:0000313" key="7">
    <source>
        <dbReference type="EMBL" id="KKL69915.1"/>
    </source>
</evidence>
<dbReference type="PANTHER" id="PTHR32322">
    <property type="entry name" value="INNER MEMBRANE TRANSPORTER"/>
    <property type="match status" value="1"/>
</dbReference>
<keyword evidence="4 5" id="KW-0472">Membrane</keyword>
<feature type="transmembrane region" description="Helical" evidence="5">
    <location>
        <begin position="77"/>
        <end position="101"/>
    </location>
</feature>
<sequence length="288" mass="29943">FLWAACFPLIVAGFAYAPHLTFAALRAFFAGSALVALGMILGRSWPRGRGVWLAIIGIGLGATSLGFLGMFMASEFILPGLATVLANAQPLMAAALAIVVLGERLGGRGKAGLALGFIGILLIAAPQYQAPAGNTFVLGASYILLAAVGITISNVLIRALAERADTLMAMGSQMLIGGVPLTVGAVLYEDPMSVTFSPQFILILLTISLFGTSLAYWLWSEILRTTELSRANAFAFLVPGFGLAMGVVFFGESIGLLTGLGILVTLVGVAMTNMDRPEPAQTSDASVK</sequence>
<dbReference type="Gene3D" id="1.10.3730.20">
    <property type="match status" value="1"/>
</dbReference>
<evidence type="ECO:0000256" key="2">
    <source>
        <dbReference type="ARBA" id="ARBA00022692"/>
    </source>
</evidence>
<feature type="transmembrane region" description="Helical" evidence="5">
    <location>
        <begin position="169"/>
        <end position="188"/>
    </location>
</feature>
<dbReference type="Pfam" id="PF00892">
    <property type="entry name" value="EamA"/>
    <property type="match status" value="2"/>
</dbReference>
<dbReference type="EMBL" id="LAZR01026061">
    <property type="protein sequence ID" value="KKL69915.1"/>
    <property type="molecule type" value="Genomic_DNA"/>
</dbReference>
<keyword evidence="2 5" id="KW-0812">Transmembrane</keyword>
<comment type="subcellular location">
    <subcellularLocation>
        <location evidence="1">Membrane</location>
        <topology evidence="1">Multi-pass membrane protein</topology>
    </subcellularLocation>
</comment>
<feature type="non-terminal residue" evidence="7">
    <location>
        <position position="1"/>
    </location>
</feature>
<dbReference type="PANTHER" id="PTHR32322:SF2">
    <property type="entry name" value="EAMA DOMAIN-CONTAINING PROTEIN"/>
    <property type="match status" value="1"/>
</dbReference>
<dbReference type="InterPro" id="IPR037185">
    <property type="entry name" value="EmrE-like"/>
</dbReference>
<dbReference type="SUPFAM" id="SSF103481">
    <property type="entry name" value="Multidrug resistance efflux transporter EmrE"/>
    <property type="match status" value="2"/>
</dbReference>
<feature type="transmembrane region" description="Helical" evidence="5">
    <location>
        <begin position="256"/>
        <end position="274"/>
    </location>
</feature>
<feature type="transmembrane region" description="Helical" evidence="5">
    <location>
        <begin position="113"/>
        <end position="130"/>
    </location>
</feature>
<dbReference type="InterPro" id="IPR000620">
    <property type="entry name" value="EamA_dom"/>
</dbReference>